<dbReference type="Proteomes" id="UP000183487">
    <property type="component" value="Unassembled WGS sequence"/>
</dbReference>
<dbReference type="GO" id="GO:0035438">
    <property type="term" value="F:cyclic-di-GMP binding"/>
    <property type="evidence" value="ECO:0007669"/>
    <property type="project" value="InterPro"/>
</dbReference>
<reference evidence="3" key="1">
    <citation type="submission" date="2016-10" db="EMBL/GenBank/DDBJ databases">
        <authorList>
            <person name="Varghese N."/>
        </authorList>
    </citation>
    <scope>NUCLEOTIDE SEQUENCE [LARGE SCALE GENOMIC DNA]</scope>
    <source>
        <strain evidence="3">GAS106B</strain>
    </source>
</reference>
<dbReference type="RefSeq" id="WP_074772974.1">
    <property type="nucleotide sequence ID" value="NZ_FNKP01000003.1"/>
</dbReference>
<proteinExistence type="predicted"/>
<dbReference type="Gene3D" id="2.40.10.220">
    <property type="entry name" value="predicted glycosyltransferase like domains"/>
    <property type="match status" value="1"/>
</dbReference>
<protein>
    <submittedName>
        <fullName evidence="2">PilZ domain-containing protein</fullName>
    </submittedName>
</protein>
<organism evidence="2 3">
    <name type="scientific">Paraburkholderia fungorum</name>
    <dbReference type="NCBI Taxonomy" id="134537"/>
    <lineage>
        <taxon>Bacteria</taxon>
        <taxon>Pseudomonadati</taxon>
        <taxon>Pseudomonadota</taxon>
        <taxon>Betaproteobacteria</taxon>
        <taxon>Burkholderiales</taxon>
        <taxon>Burkholderiaceae</taxon>
        <taxon>Paraburkholderia</taxon>
    </lineage>
</organism>
<evidence type="ECO:0000313" key="2">
    <source>
        <dbReference type="EMBL" id="SDR52534.1"/>
    </source>
</evidence>
<gene>
    <name evidence="2" type="ORF">SAMN05443245_7217</name>
</gene>
<evidence type="ECO:0000313" key="3">
    <source>
        <dbReference type="Proteomes" id="UP000183487"/>
    </source>
</evidence>
<dbReference type="SUPFAM" id="SSF141371">
    <property type="entry name" value="PilZ domain-like"/>
    <property type="match status" value="1"/>
</dbReference>
<keyword evidence="3" id="KW-1185">Reference proteome</keyword>
<dbReference type="OrthoDB" id="9097855at2"/>
<accession>A0A1H1JR75</accession>
<dbReference type="InterPro" id="IPR009875">
    <property type="entry name" value="PilZ_domain"/>
</dbReference>
<feature type="domain" description="PilZ" evidence="1">
    <location>
        <begin position="7"/>
        <end position="111"/>
    </location>
</feature>
<name>A0A1H1JR75_9BURK</name>
<dbReference type="AlphaFoldDB" id="A0A1H1JR75"/>
<sequence>MGNGMDLRREVRTPMLFPPLLLNKDGRGLARVADLSPHGALLYARSGVFSHGETVSGWLHSPPIDDDEIVLAVGVNVRWVSVDRERGWTRVGCELHRLDQRSLTGLWRLIEKASP</sequence>
<evidence type="ECO:0000259" key="1">
    <source>
        <dbReference type="Pfam" id="PF07238"/>
    </source>
</evidence>
<dbReference type="EMBL" id="FNKP01000003">
    <property type="protein sequence ID" value="SDR52534.1"/>
    <property type="molecule type" value="Genomic_DNA"/>
</dbReference>
<dbReference type="Pfam" id="PF07238">
    <property type="entry name" value="PilZ"/>
    <property type="match status" value="1"/>
</dbReference>